<dbReference type="Proteomes" id="UP001472677">
    <property type="component" value="Unassembled WGS sequence"/>
</dbReference>
<reference evidence="2 3" key="1">
    <citation type="journal article" date="2024" name="G3 (Bethesda)">
        <title>Genome assembly of Hibiscus sabdariffa L. provides insights into metabolisms of medicinal natural products.</title>
        <authorList>
            <person name="Kim T."/>
        </authorList>
    </citation>
    <scope>NUCLEOTIDE SEQUENCE [LARGE SCALE GENOMIC DNA]</scope>
    <source>
        <strain evidence="2">TK-2024</strain>
        <tissue evidence="2">Old leaves</tissue>
    </source>
</reference>
<protein>
    <recommendedName>
        <fullName evidence="4">RNase H type-1 domain-containing protein</fullName>
    </recommendedName>
</protein>
<evidence type="ECO:0000313" key="3">
    <source>
        <dbReference type="Proteomes" id="UP001472677"/>
    </source>
</evidence>
<accession>A0ABR2F0D4</accession>
<evidence type="ECO:0008006" key="4">
    <source>
        <dbReference type="Google" id="ProtNLM"/>
    </source>
</evidence>
<comment type="caution">
    <text evidence="2">The sequence shown here is derived from an EMBL/GenBank/DDBJ whole genome shotgun (WGS) entry which is preliminary data.</text>
</comment>
<evidence type="ECO:0000313" key="2">
    <source>
        <dbReference type="EMBL" id="KAK8568407.1"/>
    </source>
</evidence>
<name>A0ABR2F0D4_9ROSI</name>
<organism evidence="2 3">
    <name type="scientific">Hibiscus sabdariffa</name>
    <name type="common">roselle</name>
    <dbReference type="NCBI Taxonomy" id="183260"/>
    <lineage>
        <taxon>Eukaryota</taxon>
        <taxon>Viridiplantae</taxon>
        <taxon>Streptophyta</taxon>
        <taxon>Embryophyta</taxon>
        <taxon>Tracheophyta</taxon>
        <taxon>Spermatophyta</taxon>
        <taxon>Magnoliopsida</taxon>
        <taxon>eudicotyledons</taxon>
        <taxon>Gunneridae</taxon>
        <taxon>Pentapetalae</taxon>
        <taxon>rosids</taxon>
        <taxon>malvids</taxon>
        <taxon>Malvales</taxon>
        <taxon>Malvaceae</taxon>
        <taxon>Malvoideae</taxon>
        <taxon>Hibiscus</taxon>
    </lineage>
</organism>
<feature type="region of interest" description="Disordered" evidence="1">
    <location>
        <begin position="1"/>
        <end position="32"/>
    </location>
</feature>
<sequence length="191" mass="20895">MGGDQEATGNNSRMEGLRGSDGPVEEVEDAPPRMVLEKPGQLSSGQGVRLNEANVGSSKCVVVRTYGECRVMGTSQVAPSFAVAHGKFRCSRVLDEDFIEREGIYDIGCRLLVECESTFGVTVAPDWVVFVRHVPRECNGVADSLAALGRDYGWQGSTFPAPPRGIVHRLDDERQQWLSTRPVQRFVDDPG</sequence>
<gene>
    <name evidence="2" type="ORF">V6N12_006960</name>
</gene>
<dbReference type="EMBL" id="JBBPBM010000009">
    <property type="protein sequence ID" value="KAK8568407.1"/>
    <property type="molecule type" value="Genomic_DNA"/>
</dbReference>
<proteinExistence type="predicted"/>
<keyword evidence="3" id="KW-1185">Reference proteome</keyword>
<evidence type="ECO:0000256" key="1">
    <source>
        <dbReference type="SAM" id="MobiDB-lite"/>
    </source>
</evidence>